<evidence type="ECO:0000256" key="7">
    <source>
        <dbReference type="ARBA" id="ARBA00022918"/>
    </source>
</evidence>
<evidence type="ECO:0000256" key="9">
    <source>
        <dbReference type="SAM" id="MobiDB-lite"/>
    </source>
</evidence>
<dbReference type="GO" id="GO:0003964">
    <property type="term" value="F:RNA-directed DNA polymerase activity"/>
    <property type="evidence" value="ECO:0007669"/>
    <property type="project" value="UniProtKB-KW"/>
</dbReference>
<evidence type="ECO:0000313" key="13">
    <source>
        <dbReference type="Proteomes" id="UP001054252"/>
    </source>
</evidence>
<dbReference type="InterPro" id="IPR043128">
    <property type="entry name" value="Rev_trsase/Diguanyl_cyclase"/>
</dbReference>
<evidence type="ECO:0000313" key="12">
    <source>
        <dbReference type="EMBL" id="GKV38403.1"/>
    </source>
</evidence>
<reference evidence="12 13" key="1">
    <citation type="journal article" date="2021" name="Commun. Biol.">
        <title>The genome of Shorea leprosula (Dipterocarpaceae) highlights the ecological relevance of drought in aseasonal tropical rainforests.</title>
        <authorList>
            <person name="Ng K.K.S."/>
            <person name="Kobayashi M.J."/>
            <person name="Fawcett J.A."/>
            <person name="Hatakeyama M."/>
            <person name="Paape T."/>
            <person name="Ng C.H."/>
            <person name="Ang C.C."/>
            <person name="Tnah L.H."/>
            <person name="Lee C.T."/>
            <person name="Nishiyama T."/>
            <person name="Sese J."/>
            <person name="O'Brien M.J."/>
            <person name="Copetti D."/>
            <person name="Mohd Noor M.I."/>
            <person name="Ong R.C."/>
            <person name="Putra M."/>
            <person name="Sireger I.Z."/>
            <person name="Indrioko S."/>
            <person name="Kosugi Y."/>
            <person name="Izuno A."/>
            <person name="Isagi Y."/>
            <person name="Lee S.L."/>
            <person name="Shimizu K.K."/>
        </authorList>
    </citation>
    <scope>NUCLEOTIDE SEQUENCE [LARGE SCALE GENOMIC DNA]</scope>
    <source>
        <strain evidence="12">214</strain>
    </source>
</reference>
<dbReference type="Gene3D" id="2.40.70.10">
    <property type="entry name" value="Acid Proteases"/>
    <property type="match status" value="1"/>
</dbReference>
<dbReference type="PANTHER" id="PTHR48475">
    <property type="entry name" value="RIBONUCLEASE H"/>
    <property type="match status" value="1"/>
</dbReference>
<dbReference type="PANTHER" id="PTHR48475:SF2">
    <property type="entry name" value="RIBONUCLEASE H"/>
    <property type="match status" value="1"/>
</dbReference>
<proteinExistence type="predicted"/>
<sequence length="1869" mass="211851">MVRTFTGDRPPRNEMDEQEDTHVSEPGLNDFRPMPRNLFVGGAEQDHLSETDDDERTPTGYAAQPEQFQVPTGTRRRPSRPHNSQQERPERSTEPARTTELEERTRVLEMAMGKILARLIPDDPLIPLLNRDAQPAAVVATRNSPALSNIVVSTRPRGSGKLNIEPSSSKYSEELMRKNADLERQLRDVQKSIDELKSPRSHQQTLDLDSAPLNLSITAKPYQEGFKIPHLETYDGTKDPDEHLHTYQAIMRIQNANDAMMCKVFPATLKSTARRWYHKLPRHSIDSFSQLAKLFSNKFASQREIKRTATELMQVNQREGESLRDYMQRFNKATLDINNVPDTICLSALLHGLKRGRTFNRPSDELMISRVEATKRADDKPSRGHEQQPRREDKKKQKVGEQWGKLAEFSKYASYIPLTLPRSQILAQIQHWVRRPPPPLHDSPRADKSKHCDYHRVYGHSTEDCQHLKDELEFLARNGKLEGYVQKPHTQQPTQTHFVQAYDRPQGQRYQHAGTQDAYQDSQYPSEQGRAYRGRPFNRRGQGPRTTALNQKDRKGVGYAGIPPPSGTINMISGGVHSGGQSARARKAYARQVMTVNKNRPLKRQFEEAEWENTPITFNPADYKRAEGEPDIMMPHADPFVATIHIGNHNVNKVFIDTGSSPDILYWGCFQKMQLNPSSLQKHEGPIYGFDNQPVPVEGVITLPIYVGSKSRFRMASVTFLVVKMESAFNAILGRATLCELKAVISQPHLCMKFPTPQGVGVLKGNQKMARACYQDTFKKVELAVALGGSESSRPTLPGQQTMSISDIEHRPEGVEQKAEPVEPVETVSLNPDVPERTVKIGTKLTEEERAELLEFLRVNQDVFAWTTDEMPGIPAELTVHKLSTDPTRRPVVQKRRLFGPEKQAAIDEEIQKLLQAGFIRRVEYSEWVSNPVLVKKPNGKWRMCIDFTNLNDACPKDPHPLPNVEKLVERAAGHERMSFLDASSSYHQVQLLLDDQEKTAFYAGDVIYCYVMMPFGLKNAGVTYQKLVQIIFKLQIGRNIEVYVDDMIVTSVRAEDHIGDLDETFQNLRRAQMKLNPLKCTFAVESGKFLGYVVSKKGIEVNPEKVEAVQQMEPPRTVKDVQRLTGRVAALHRFIARSAERCLPFFKVLREPKNFQWTNECQEAFDELKRYLAPAPLLSKPVEGECLYLYLGVLQGAEQNYPLAEKAAFALICTARKLRAYFQSHQIVVYTDFPLRKILQKPELSGRLIGWSVELSEYDLKFQPRTTIKGQTVADFLVECAPAAMKEKAPEHPVWVLYVDGAANAEGSGAGALLRGPDGFKFEHALRFKFQTTNNAAEYEALIYGLKLASELKVQSIQVFSDSQLVVGQLNGRCDIRDPQLSRYASVVKRLKSRFASFQIDKIPRADNHRADELSKLASSQDINPQRSTIVEVLDAPSYTDFTVDCQLLSTDPSTPSWITPLINYLQSGKLPEDLSAAKLIKRRAAHFTLLDNQLYKRAASMPLLRYLTPYEAEYAVREVHEGVCGMHIGGKTLARKLLRHGYYWSTMVDDAQNYVKKCPTCQFNADDIHMPGEMLSSLTSPWPFAQWGVDLLGPFIKGKGGCTFLVVAVDYFTKWIEAKPLSTTTERKIEEFLFNSILCRFGIPKRIIADNGPQFRAAALKSFCNDYGIELILTSVYTPQSNGQAESANKIVLRGLKTRVLAAHSNWVDELNKVLWSCRTTPSSTTGETPFSLAYGAEAIIPVEVGLPSDRSDRHDDQNNEQLLRENLDFVEEIREMSRIRNMAHQSRIAKFYNKRVRARQFQVGDLVLRKAGLTNTHSHMGKLAPNWEGPYMVVRVKRPGSYVLADIHGHQLPYLWNVQNLRKFYS</sequence>
<evidence type="ECO:0000256" key="2">
    <source>
        <dbReference type="ARBA" id="ARBA00022679"/>
    </source>
</evidence>
<evidence type="ECO:0000256" key="6">
    <source>
        <dbReference type="ARBA" id="ARBA00022801"/>
    </source>
</evidence>
<evidence type="ECO:0000256" key="1">
    <source>
        <dbReference type="ARBA" id="ARBA00012493"/>
    </source>
</evidence>
<dbReference type="PROSITE" id="PS50879">
    <property type="entry name" value="RNASE_H_1"/>
    <property type="match status" value="1"/>
</dbReference>
<dbReference type="SUPFAM" id="SSF53098">
    <property type="entry name" value="Ribonuclease H-like"/>
    <property type="match status" value="2"/>
</dbReference>
<dbReference type="Gene3D" id="3.30.420.10">
    <property type="entry name" value="Ribonuclease H-like superfamily/Ribonuclease H"/>
    <property type="match status" value="2"/>
</dbReference>
<keyword evidence="2" id="KW-0808">Transferase</keyword>
<dbReference type="InterPro" id="IPR000477">
    <property type="entry name" value="RT_dom"/>
</dbReference>
<feature type="region of interest" description="Disordered" evidence="9">
    <location>
        <begin position="1"/>
        <end position="101"/>
    </location>
</feature>
<keyword evidence="3" id="KW-0548">Nucleotidyltransferase</keyword>
<gene>
    <name evidence="12" type="ORF">SLEP1_g46318</name>
</gene>
<dbReference type="InterPro" id="IPR005162">
    <property type="entry name" value="Retrotrans_gag_dom"/>
</dbReference>
<comment type="caution">
    <text evidence="12">The sequence shown here is derived from an EMBL/GenBank/DDBJ whole genome shotgun (WGS) entry which is preliminary data.</text>
</comment>
<keyword evidence="8" id="KW-0233">DNA recombination</keyword>
<dbReference type="Pfam" id="PF13456">
    <property type="entry name" value="RVT_3"/>
    <property type="match status" value="1"/>
</dbReference>
<dbReference type="PROSITE" id="PS50994">
    <property type="entry name" value="INTEGRASE"/>
    <property type="match status" value="1"/>
</dbReference>
<dbReference type="CDD" id="cd00303">
    <property type="entry name" value="retropepsin_like"/>
    <property type="match status" value="1"/>
</dbReference>
<keyword evidence="13" id="KW-1185">Reference proteome</keyword>
<dbReference type="InterPro" id="IPR001584">
    <property type="entry name" value="Integrase_cat-core"/>
</dbReference>
<feature type="compositionally biased region" description="Basic and acidic residues" evidence="9">
    <location>
        <begin position="9"/>
        <end position="23"/>
    </location>
</feature>
<evidence type="ECO:0000259" key="11">
    <source>
        <dbReference type="PROSITE" id="PS50994"/>
    </source>
</evidence>
<dbReference type="Pfam" id="PF17917">
    <property type="entry name" value="RT_RNaseH"/>
    <property type="match status" value="1"/>
</dbReference>
<organism evidence="12 13">
    <name type="scientific">Rubroshorea leprosula</name>
    <dbReference type="NCBI Taxonomy" id="152421"/>
    <lineage>
        <taxon>Eukaryota</taxon>
        <taxon>Viridiplantae</taxon>
        <taxon>Streptophyta</taxon>
        <taxon>Embryophyta</taxon>
        <taxon>Tracheophyta</taxon>
        <taxon>Spermatophyta</taxon>
        <taxon>Magnoliopsida</taxon>
        <taxon>eudicotyledons</taxon>
        <taxon>Gunneridae</taxon>
        <taxon>Pentapetalae</taxon>
        <taxon>rosids</taxon>
        <taxon>malvids</taxon>
        <taxon>Malvales</taxon>
        <taxon>Dipterocarpaceae</taxon>
        <taxon>Rubroshorea</taxon>
    </lineage>
</organism>
<dbReference type="InterPro" id="IPR041588">
    <property type="entry name" value="Integrase_H2C2"/>
</dbReference>
<feature type="region of interest" description="Disordered" evidence="9">
    <location>
        <begin position="371"/>
        <end position="400"/>
    </location>
</feature>
<name>A0AAV5LNL8_9ROSI</name>
<feature type="domain" description="RNase H type-1" evidence="10">
    <location>
        <begin position="1292"/>
        <end position="1421"/>
    </location>
</feature>
<dbReference type="Pfam" id="PF03732">
    <property type="entry name" value="Retrotrans_gag"/>
    <property type="match status" value="1"/>
</dbReference>
<feature type="compositionally biased region" description="Basic and acidic residues" evidence="9">
    <location>
        <begin position="372"/>
        <end position="399"/>
    </location>
</feature>
<dbReference type="Pfam" id="PF00078">
    <property type="entry name" value="RVT_1"/>
    <property type="match status" value="1"/>
</dbReference>
<dbReference type="InterPro" id="IPR041373">
    <property type="entry name" value="RT_RNaseH"/>
</dbReference>
<dbReference type="EMBL" id="BPVZ01000128">
    <property type="protein sequence ID" value="GKV38403.1"/>
    <property type="molecule type" value="Genomic_DNA"/>
</dbReference>
<dbReference type="InterPro" id="IPR036397">
    <property type="entry name" value="RNaseH_sf"/>
</dbReference>
<evidence type="ECO:0000256" key="5">
    <source>
        <dbReference type="ARBA" id="ARBA00022759"/>
    </source>
</evidence>
<evidence type="ECO:0000259" key="10">
    <source>
        <dbReference type="PROSITE" id="PS50879"/>
    </source>
</evidence>
<dbReference type="Pfam" id="PF17921">
    <property type="entry name" value="Integrase_H2C2"/>
    <property type="match status" value="1"/>
</dbReference>
<keyword evidence="4" id="KW-0540">Nuclease</keyword>
<dbReference type="InterPro" id="IPR002156">
    <property type="entry name" value="RNaseH_domain"/>
</dbReference>
<dbReference type="Gene3D" id="1.10.340.70">
    <property type="match status" value="1"/>
</dbReference>
<feature type="compositionally biased region" description="Polar residues" evidence="9">
    <location>
        <begin position="513"/>
        <end position="526"/>
    </location>
</feature>
<dbReference type="GO" id="GO:0015074">
    <property type="term" value="P:DNA integration"/>
    <property type="evidence" value="ECO:0007669"/>
    <property type="project" value="InterPro"/>
</dbReference>
<dbReference type="InterPro" id="IPR021109">
    <property type="entry name" value="Peptidase_aspartic_dom_sf"/>
</dbReference>
<dbReference type="InterPro" id="IPR012337">
    <property type="entry name" value="RNaseH-like_sf"/>
</dbReference>
<dbReference type="CDD" id="cd01647">
    <property type="entry name" value="RT_LTR"/>
    <property type="match status" value="1"/>
</dbReference>
<dbReference type="EC" id="2.7.7.49" evidence="1"/>
<dbReference type="SUPFAM" id="SSF56672">
    <property type="entry name" value="DNA/RNA polymerases"/>
    <property type="match status" value="1"/>
</dbReference>
<dbReference type="GO" id="GO:0004523">
    <property type="term" value="F:RNA-DNA hybrid ribonuclease activity"/>
    <property type="evidence" value="ECO:0007669"/>
    <property type="project" value="InterPro"/>
</dbReference>
<evidence type="ECO:0000256" key="4">
    <source>
        <dbReference type="ARBA" id="ARBA00022722"/>
    </source>
</evidence>
<evidence type="ECO:0000256" key="8">
    <source>
        <dbReference type="ARBA" id="ARBA00023172"/>
    </source>
</evidence>
<dbReference type="Gene3D" id="3.10.10.10">
    <property type="entry name" value="HIV Type 1 Reverse Transcriptase, subunit A, domain 1"/>
    <property type="match status" value="1"/>
</dbReference>
<dbReference type="InterPro" id="IPR043502">
    <property type="entry name" value="DNA/RNA_pol_sf"/>
</dbReference>
<feature type="region of interest" description="Disordered" evidence="9">
    <location>
        <begin position="508"/>
        <end position="549"/>
    </location>
</feature>
<dbReference type="Gene3D" id="3.30.70.270">
    <property type="match status" value="2"/>
</dbReference>
<protein>
    <recommendedName>
        <fullName evidence="1">RNA-directed DNA polymerase</fullName>
        <ecNumber evidence="1">2.7.7.49</ecNumber>
    </recommendedName>
</protein>
<dbReference type="Pfam" id="PF00665">
    <property type="entry name" value="rve"/>
    <property type="match status" value="1"/>
</dbReference>
<keyword evidence="5" id="KW-0255">Endonuclease</keyword>
<keyword evidence="7" id="KW-0695">RNA-directed DNA polymerase</keyword>
<dbReference type="GO" id="GO:0006310">
    <property type="term" value="P:DNA recombination"/>
    <property type="evidence" value="ECO:0007669"/>
    <property type="project" value="UniProtKB-KW"/>
</dbReference>
<dbReference type="CDD" id="cd09279">
    <property type="entry name" value="RNase_HI_like"/>
    <property type="match status" value="1"/>
</dbReference>
<accession>A0AAV5LNL8</accession>
<dbReference type="GO" id="GO:0003676">
    <property type="term" value="F:nucleic acid binding"/>
    <property type="evidence" value="ECO:0007669"/>
    <property type="project" value="InterPro"/>
</dbReference>
<keyword evidence="6" id="KW-0378">Hydrolase</keyword>
<feature type="compositionally biased region" description="Basic and acidic residues" evidence="9">
    <location>
        <begin position="85"/>
        <end position="101"/>
    </location>
</feature>
<dbReference type="Proteomes" id="UP001054252">
    <property type="component" value="Unassembled WGS sequence"/>
</dbReference>
<evidence type="ECO:0000256" key="3">
    <source>
        <dbReference type="ARBA" id="ARBA00022695"/>
    </source>
</evidence>
<feature type="domain" description="Integrase catalytic" evidence="11">
    <location>
        <begin position="1579"/>
        <end position="1740"/>
    </location>
</feature>